<evidence type="ECO:0000313" key="2">
    <source>
        <dbReference type="Proteomes" id="UP000835052"/>
    </source>
</evidence>
<gene>
    <name evidence="1" type="ORF">CAUJ_LOCUS2643</name>
</gene>
<evidence type="ECO:0000313" key="1">
    <source>
        <dbReference type="EMBL" id="CAD6186724.1"/>
    </source>
</evidence>
<dbReference type="InterPro" id="IPR029063">
    <property type="entry name" value="SAM-dependent_MTases_sf"/>
</dbReference>
<organism evidence="1 2">
    <name type="scientific">Caenorhabditis auriculariae</name>
    <dbReference type="NCBI Taxonomy" id="2777116"/>
    <lineage>
        <taxon>Eukaryota</taxon>
        <taxon>Metazoa</taxon>
        <taxon>Ecdysozoa</taxon>
        <taxon>Nematoda</taxon>
        <taxon>Chromadorea</taxon>
        <taxon>Rhabditida</taxon>
        <taxon>Rhabditina</taxon>
        <taxon>Rhabditomorpha</taxon>
        <taxon>Rhabditoidea</taxon>
        <taxon>Rhabditidae</taxon>
        <taxon>Peloderinae</taxon>
        <taxon>Caenorhabditis</taxon>
    </lineage>
</organism>
<dbReference type="Proteomes" id="UP000835052">
    <property type="component" value="Unassembled WGS sequence"/>
</dbReference>
<name>A0A8S1GUI9_9PELO</name>
<dbReference type="EMBL" id="CAJGYM010000005">
    <property type="protein sequence ID" value="CAD6186724.1"/>
    <property type="molecule type" value="Genomic_DNA"/>
</dbReference>
<dbReference type="Gene3D" id="3.40.50.150">
    <property type="entry name" value="Vaccinia Virus protein VP39"/>
    <property type="match status" value="1"/>
</dbReference>
<reference evidence="1" key="1">
    <citation type="submission" date="2020-10" db="EMBL/GenBank/DDBJ databases">
        <authorList>
            <person name="Kikuchi T."/>
        </authorList>
    </citation>
    <scope>NUCLEOTIDE SEQUENCE</scope>
    <source>
        <strain evidence="1">NKZ352</strain>
    </source>
</reference>
<dbReference type="SUPFAM" id="SSF53335">
    <property type="entry name" value="S-adenosyl-L-methionine-dependent methyltransferases"/>
    <property type="match status" value="1"/>
</dbReference>
<sequence>MRSAYRIPREEKVQLYVTHASTSKDLVADSLRQFHINPLEAKSNLTHTTWLAGGRPNPEQVHGLLSFRHISSVNALIYHVQRPPRICADLRLELMYGISYVNEIRHIMKYWSDFCDLSGVTYEDHALHVCIEIITEDPLYQEMKKSLSSSLPEVIVKQAEDVSNGRLKWSVNGYGSKETCTGQVMVIVEFTKDYIYVGLRIHKWENFRPYLEHTIRKGNLIFEVVRRARLEKGKSYIVLDLTAGSGEILIEVLRDYNCFCIGMTQQVNSATTAMINYNKFQTTNESKADHYEIFCSKLNRKFFNYYVVDRIFADYNLPENASAEQQEQYYDTVFSIISNCRPSVLSVLVTPPLTSHCHFVKTALDSGKYSFEIIQVDAVVEVNSSYVIYVLQTTAPHF</sequence>
<protein>
    <submittedName>
        <fullName evidence="1">Uncharacterized protein</fullName>
    </submittedName>
</protein>
<dbReference type="AlphaFoldDB" id="A0A8S1GUI9"/>
<keyword evidence="2" id="KW-1185">Reference proteome</keyword>
<proteinExistence type="predicted"/>
<dbReference type="OrthoDB" id="5800524at2759"/>
<accession>A0A8S1GUI9</accession>
<comment type="caution">
    <text evidence="1">The sequence shown here is derived from an EMBL/GenBank/DDBJ whole genome shotgun (WGS) entry which is preliminary data.</text>
</comment>